<dbReference type="Pfam" id="PF01258">
    <property type="entry name" value="zf-dskA_traR"/>
    <property type="match status" value="1"/>
</dbReference>
<gene>
    <name evidence="8" type="ORF">SAMN04488026_102450</name>
</gene>
<dbReference type="RefSeq" id="WP_093156516.1">
    <property type="nucleotide sequence ID" value="NZ_FNEK01000024.1"/>
</dbReference>
<evidence type="ECO:0000256" key="5">
    <source>
        <dbReference type="SAM" id="Coils"/>
    </source>
</evidence>
<evidence type="ECO:0000256" key="1">
    <source>
        <dbReference type="ARBA" id="ARBA00022723"/>
    </source>
</evidence>
<evidence type="ECO:0000256" key="2">
    <source>
        <dbReference type="ARBA" id="ARBA00022771"/>
    </source>
</evidence>
<name>A0A1G8WNY2_9RHOB</name>
<evidence type="ECO:0000313" key="9">
    <source>
        <dbReference type="Proteomes" id="UP000199382"/>
    </source>
</evidence>
<dbReference type="PANTHER" id="PTHR33823:SF4">
    <property type="entry name" value="GENERAL STRESS PROTEIN 16O"/>
    <property type="match status" value="1"/>
</dbReference>
<evidence type="ECO:0000259" key="6">
    <source>
        <dbReference type="Pfam" id="PF01258"/>
    </source>
</evidence>
<keyword evidence="5" id="KW-0175">Coiled coil</keyword>
<sequence>MTNIQERKAQLEARLAALDVKLHEIGAELDSHQSRDWEELAVERETDEVLEGEGRAGKAEIAAIRAALDRIEEGSYGECVQCGEDIAEARLDLLPYTPFCAQCARNLQR</sequence>
<dbReference type="PROSITE" id="PS51128">
    <property type="entry name" value="ZF_DKSA_2"/>
    <property type="match status" value="1"/>
</dbReference>
<dbReference type="Proteomes" id="UP000199382">
    <property type="component" value="Unassembled WGS sequence"/>
</dbReference>
<feature type="domain" description="DnaK suppressor protein-like N-terminal" evidence="7">
    <location>
        <begin position="9"/>
        <end position="71"/>
    </location>
</feature>
<proteinExistence type="predicted"/>
<feature type="zinc finger region" description="dksA C4-type" evidence="4">
    <location>
        <begin position="79"/>
        <end position="103"/>
    </location>
</feature>
<dbReference type="AlphaFoldDB" id="A0A1G8WNY2"/>
<reference evidence="8 9" key="1">
    <citation type="submission" date="2016-10" db="EMBL/GenBank/DDBJ databases">
        <authorList>
            <person name="de Groot N.N."/>
        </authorList>
    </citation>
    <scope>NUCLEOTIDE SEQUENCE [LARGE SCALE GENOMIC DNA]</scope>
    <source>
        <strain evidence="8 9">DSM 25294</strain>
    </source>
</reference>
<keyword evidence="3" id="KW-0862">Zinc</keyword>
<keyword evidence="9" id="KW-1185">Reference proteome</keyword>
<evidence type="ECO:0000259" key="7">
    <source>
        <dbReference type="Pfam" id="PF21173"/>
    </source>
</evidence>
<protein>
    <submittedName>
        <fullName evidence="8">Transcriptional regulator, TraR/DksA family</fullName>
    </submittedName>
</protein>
<dbReference type="Gene3D" id="1.20.120.910">
    <property type="entry name" value="DksA, coiled-coil domain"/>
    <property type="match status" value="1"/>
</dbReference>
<dbReference type="GO" id="GO:0008270">
    <property type="term" value="F:zinc ion binding"/>
    <property type="evidence" value="ECO:0007669"/>
    <property type="project" value="UniProtKB-KW"/>
</dbReference>
<dbReference type="OrthoDB" id="1121111at2"/>
<evidence type="ECO:0000256" key="3">
    <source>
        <dbReference type="ARBA" id="ARBA00022833"/>
    </source>
</evidence>
<dbReference type="InterPro" id="IPR000962">
    <property type="entry name" value="Znf_DskA_TraR"/>
</dbReference>
<evidence type="ECO:0000256" key="4">
    <source>
        <dbReference type="PROSITE-ProRule" id="PRU00510"/>
    </source>
</evidence>
<dbReference type="InterPro" id="IPR048487">
    <property type="entry name" value="DksA-like_N"/>
</dbReference>
<dbReference type="STRING" id="571298.SAMN04488026_102450"/>
<evidence type="ECO:0000313" key="8">
    <source>
        <dbReference type="EMBL" id="SDJ79964.1"/>
    </source>
</evidence>
<dbReference type="EMBL" id="FNEK01000024">
    <property type="protein sequence ID" value="SDJ79964.1"/>
    <property type="molecule type" value="Genomic_DNA"/>
</dbReference>
<dbReference type="PANTHER" id="PTHR33823">
    <property type="entry name" value="RNA POLYMERASE-BINDING TRANSCRIPTION FACTOR DKSA-RELATED"/>
    <property type="match status" value="1"/>
</dbReference>
<dbReference type="SUPFAM" id="SSF57716">
    <property type="entry name" value="Glucocorticoid receptor-like (DNA-binding domain)"/>
    <property type="match status" value="1"/>
</dbReference>
<keyword evidence="2" id="KW-0863">Zinc-finger</keyword>
<organism evidence="8 9">
    <name type="scientific">Aliiruegeria lutimaris</name>
    <dbReference type="NCBI Taxonomy" id="571298"/>
    <lineage>
        <taxon>Bacteria</taxon>
        <taxon>Pseudomonadati</taxon>
        <taxon>Pseudomonadota</taxon>
        <taxon>Alphaproteobacteria</taxon>
        <taxon>Rhodobacterales</taxon>
        <taxon>Roseobacteraceae</taxon>
        <taxon>Aliiruegeria</taxon>
    </lineage>
</organism>
<keyword evidence="1" id="KW-0479">Metal-binding</keyword>
<feature type="domain" description="Zinc finger DksA/TraR C4-type" evidence="6">
    <location>
        <begin position="74"/>
        <end position="105"/>
    </location>
</feature>
<feature type="coiled-coil region" evidence="5">
    <location>
        <begin position="1"/>
        <end position="28"/>
    </location>
</feature>
<dbReference type="Pfam" id="PF21173">
    <property type="entry name" value="DksA-like_N"/>
    <property type="match status" value="1"/>
</dbReference>
<accession>A0A1G8WNY2</accession>